<dbReference type="SUPFAM" id="SSF54862">
    <property type="entry name" value="4Fe-4S ferredoxins"/>
    <property type="match status" value="1"/>
</dbReference>
<dbReference type="PROSITE" id="PS51379">
    <property type="entry name" value="4FE4S_FER_2"/>
    <property type="match status" value="2"/>
</dbReference>
<keyword evidence="2" id="KW-0408">Iron</keyword>
<evidence type="ECO:0000256" key="1">
    <source>
        <dbReference type="ARBA" id="ARBA00022723"/>
    </source>
</evidence>
<dbReference type="Proteomes" id="UP000664601">
    <property type="component" value="Unassembled WGS sequence"/>
</dbReference>
<dbReference type="Pfam" id="PF12724">
    <property type="entry name" value="Flavodoxin_5"/>
    <property type="match status" value="1"/>
</dbReference>
<dbReference type="InterPro" id="IPR017900">
    <property type="entry name" value="4Fe4S_Fe_S_CS"/>
</dbReference>
<dbReference type="InterPro" id="IPR029039">
    <property type="entry name" value="Flavoprotein-like_sf"/>
</dbReference>
<evidence type="ECO:0000259" key="4">
    <source>
        <dbReference type="PROSITE" id="PS51379"/>
    </source>
</evidence>
<dbReference type="Gene3D" id="3.40.50.360">
    <property type="match status" value="1"/>
</dbReference>
<protein>
    <submittedName>
        <fullName evidence="5">EFR1 family ferrodoxin</fullName>
    </submittedName>
</protein>
<dbReference type="InterPro" id="IPR017896">
    <property type="entry name" value="4Fe4S_Fe-S-bd"/>
</dbReference>
<dbReference type="NCBIfam" id="NF038196">
    <property type="entry name" value="ferrodoxin_EFR1"/>
    <property type="match status" value="1"/>
</dbReference>
<gene>
    <name evidence="5" type="ORF">JZO70_11960</name>
</gene>
<dbReference type="SUPFAM" id="SSF52218">
    <property type="entry name" value="Flavoproteins"/>
    <property type="match status" value="1"/>
</dbReference>
<reference evidence="5 6" key="1">
    <citation type="submission" date="2021-03" db="EMBL/GenBank/DDBJ databases">
        <title>Enterococcal diversity collection.</title>
        <authorList>
            <person name="Gilmore M.S."/>
            <person name="Schwartzman J."/>
            <person name="Van Tyne D."/>
            <person name="Martin M."/>
            <person name="Earl A.M."/>
            <person name="Manson A.L."/>
            <person name="Straub T."/>
            <person name="Salamzade R."/>
            <person name="Saavedra J."/>
            <person name="Lebreton F."/>
            <person name="Prichula J."/>
            <person name="Schaufler K."/>
            <person name="Gaca A."/>
            <person name="Sgardioli B."/>
            <person name="Wagenaar J."/>
            <person name="Strong T."/>
        </authorList>
    </citation>
    <scope>NUCLEOTIDE SEQUENCE [LARGE SCALE GENOMIC DNA]</scope>
    <source>
        <strain evidence="5 6">669A</strain>
    </source>
</reference>
<dbReference type="RefSeq" id="WP_207673803.1">
    <property type="nucleotide sequence ID" value="NZ_JAFREM010000018.1"/>
</dbReference>
<dbReference type="InterPro" id="IPR047964">
    <property type="entry name" value="EFR1-like"/>
</dbReference>
<evidence type="ECO:0000256" key="2">
    <source>
        <dbReference type="ARBA" id="ARBA00023004"/>
    </source>
</evidence>
<organism evidence="5 6">
    <name type="scientific">Candidatus Enterococcus moelleringii</name>
    <dbReference type="NCBI Taxonomy" id="2815325"/>
    <lineage>
        <taxon>Bacteria</taxon>
        <taxon>Bacillati</taxon>
        <taxon>Bacillota</taxon>
        <taxon>Bacilli</taxon>
        <taxon>Lactobacillales</taxon>
        <taxon>Enterococcaceae</taxon>
        <taxon>Enterococcus</taxon>
    </lineage>
</organism>
<name>A0ABS3LB63_9ENTE</name>
<dbReference type="Pfam" id="PF13187">
    <property type="entry name" value="Fer4_9"/>
    <property type="match status" value="1"/>
</dbReference>
<accession>A0ABS3LB63</accession>
<feature type="domain" description="4Fe-4S ferredoxin-type" evidence="4">
    <location>
        <begin position="219"/>
        <end position="240"/>
    </location>
</feature>
<evidence type="ECO:0000313" key="6">
    <source>
        <dbReference type="Proteomes" id="UP000664601"/>
    </source>
</evidence>
<keyword evidence="6" id="KW-1185">Reference proteome</keyword>
<comment type="caution">
    <text evidence="5">The sequence shown here is derived from an EMBL/GenBank/DDBJ whole genome shotgun (WGS) entry which is preliminary data.</text>
</comment>
<feature type="domain" description="4Fe-4S ferredoxin-type" evidence="4">
    <location>
        <begin position="183"/>
        <end position="212"/>
    </location>
</feature>
<dbReference type="Gene3D" id="3.30.70.20">
    <property type="match status" value="1"/>
</dbReference>
<keyword evidence="1" id="KW-0479">Metal-binding</keyword>
<dbReference type="EMBL" id="JAFREM010000018">
    <property type="protein sequence ID" value="MBO1306882.1"/>
    <property type="molecule type" value="Genomic_DNA"/>
</dbReference>
<evidence type="ECO:0000313" key="5">
    <source>
        <dbReference type="EMBL" id="MBO1306882.1"/>
    </source>
</evidence>
<dbReference type="InterPro" id="IPR026816">
    <property type="entry name" value="Flavodoxin_dom"/>
</dbReference>
<dbReference type="PROSITE" id="PS00198">
    <property type="entry name" value="4FE4S_FER_1"/>
    <property type="match status" value="2"/>
</dbReference>
<evidence type="ECO:0000256" key="3">
    <source>
        <dbReference type="ARBA" id="ARBA00023014"/>
    </source>
</evidence>
<proteinExistence type="predicted"/>
<keyword evidence="3" id="KW-0411">Iron-sulfur</keyword>
<sequence length="256" mass="29129">MILYFSGTGNSRYIAELLARELDDELQSMNQLIKKGEPVKLSSDRPWVIVCPTYAWRPPRIVTEFIEKNRFVGNRKVYFLLTCDTNTLNSIHYVRETCQKKGWELMGFAEIIMTDNYIIMTKNLRPEAEIQKRLAHAEREVRTLATLMANSERLPPFCKSGGIVGKISGSLVNDFFYRVLIDGKGFYATEDCINCGKCTAICPLNNIKAEAGRPTWGGNCTHCMACIGICPVQAVEYKNKTKGKKRYYLKKRASKL</sequence>